<evidence type="ECO:0000256" key="4">
    <source>
        <dbReference type="ARBA" id="ARBA00022692"/>
    </source>
</evidence>
<evidence type="ECO:0000256" key="5">
    <source>
        <dbReference type="ARBA" id="ARBA00022729"/>
    </source>
</evidence>
<dbReference type="EMBL" id="JBAHYK010000551">
    <property type="protein sequence ID" value="KAL0573048.1"/>
    <property type="molecule type" value="Genomic_DNA"/>
</dbReference>
<evidence type="ECO:0000256" key="2">
    <source>
        <dbReference type="ARBA" id="ARBA00007904"/>
    </source>
</evidence>
<evidence type="ECO:0000256" key="11">
    <source>
        <dbReference type="SAM" id="SignalP"/>
    </source>
</evidence>
<accession>A0ABR3FCM0</accession>
<proteinExistence type="inferred from homology"/>
<dbReference type="Proteomes" id="UP001465976">
    <property type="component" value="Unassembled WGS sequence"/>
</dbReference>
<keyword evidence="6" id="KW-0256">Endoplasmic reticulum</keyword>
<evidence type="ECO:0000256" key="1">
    <source>
        <dbReference type="ARBA" id="ARBA00004115"/>
    </source>
</evidence>
<feature type="chain" id="PRO_5047210504" description="ER membrane protein complex subunit 1" evidence="11">
    <location>
        <begin position="26"/>
        <end position="1422"/>
    </location>
</feature>
<dbReference type="PANTHER" id="PTHR21573:SF0">
    <property type="entry name" value="ER MEMBRANE PROTEIN COMPLEX SUBUNIT 1"/>
    <property type="match status" value="1"/>
</dbReference>
<comment type="similarity">
    <text evidence="2">Belongs to the EMC1 family.</text>
</comment>
<comment type="subcellular location">
    <subcellularLocation>
        <location evidence="1">Endoplasmic reticulum membrane</location>
        <topology evidence="1">Single-pass type I membrane protein</topology>
    </subcellularLocation>
</comment>
<keyword evidence="8" id="KW-0472">Membrane</keyword>
<evidence type="ECO:0000256" key="3">
    <source>
        <dbReference type="ARBA" id="ARBA00020824"/>
    </source>
</evidence>
<keyword evidence="9" id="KW-0325">Glycoprotein</keyword>
<keyword evidence="5 11" id="KW-0732">Signal</keyword>
<evidence type="ECO:0000256" key="7">
    <source>
        <dbReference type="ARBA" id="ARBA00022989"/>
    </source>
</evidence>
<dbReference type="InterPro" id="IPR011678">
    <property type="entry name" value="EMC1_C"/>
</dbReference>
<evidence type="ECO:0000256" key="9">
    <source>
        <dbReference type="ARBA" id="ARBA00023180"/>
    </source>
</evidence>
<dbReference type="InterPro" id="IPR026895">
    <property type="entry name" value="EMC1"/>
</dbReference>
<evidence type="ECO:0000256" key="10">
    <source>
        <dbReference type="SAM" id="MobiDB-lite"/>
    </source>
</evidence>
<dbReference type="PANTHER" id="PTHR21573">
    <property type="entry name" value="ER MEMBRANE PROTEIN COMPLEX SUBUNIT 1"/>
    <property type="match status" value="1"/>
</dbReference>
<keyword evidence="7" id="KW-1133">Transmembrane helix</keyword>
<gene>
    <name evidence="13" type="ORF">V5O48_008907</name>
</gene>
<keyword evidence="14" id="KW-1185">Reference proteome</keyword>
<evidence type="ECO:0000313" key="13">
    <source>
        <dbReference type="EMBL" id="KAL0573048.1"/>
    </source>
</evidence>
<name>A0ABR3FCM0_9AGAR</name>
<protein>
    <recommendedName>
        <fullName evidence="3">ER membrane protein complex subunit 1</fullName>
    </recommendedName>
</protein>
<dbReference type="Pfam" id="PF07774">
    <property type="entry name" value="EMC1_C"/>
    <property type="match status" value="1"/>
</dbReference>
<sequence length="1422" mass="154127">MHQTRTWQTLLLLFIPLLFLSYTHALHESDVGVVDWHKSHAGVPAVSSSTTAPKFHRVGGKNSQSVIISATESNTLAAWNAVNGSVVVASLSGPGGANLRLFNVLNGDLLLEKQSHTPASGLLAEPPHLGSYVAFGNDTMGVGTSDLFVLTNGQTVSHYIGRDRKWTWNSEDQTSLVIYTNLFVTSQAIYVIGLAKSFASYTLHVTAISPATGEQISSSNIPSSIGGGPDDLFSMMSPTGDPYVLWLEQNTIKYFPLTPSLAGKPKSFKSASYHKLTDVGLNSYGFLLATKIDQTDQALKLVGNGDLQVAWEFEGSAPTENNSKSSYAGGFDKEGRPYVGRLYWSYFLERASAELFAPHLSDGRGLIAGFSFNLDKDQHGKIAHVTMDFANPNMYQVLGRLFVTTSAGTVELYQQDKLQWSRDESLAEITNAEFVELPERVLATAEGNEPFLARLERQIKEAKDFPNYLVHFVKRFATGSYESATSSAAPKNQKRKGEGDGGLHRDAFGFRQVIVLSTKRGKVVGVDSSNGEVLWSRLLGLGLGAAAKRDQEGAGAWVRPVKTFLVKAVGEATGTGGNMEGAEVVVVAERGTASGSDGEIVVYHLNALTGENATKAWRKPGPLRGTKVASGSVTESYLLKSPSGGKVVVVLDDKLKVHLYPDTPESRSAFTASASSLSVPLRLRAETIGQHRIVGHQFLQDSDTAVPTWTFSLPDGEDIQSIIPPTRGSIASLGKVLGNRTTLYKYLNEHLFVVLTAPHSQSQSFGSTTRTSGCGIYLVDGVKGSTVYHASVPTSTGGTGGGCDVKAVLTENWLVYHYFDEDYQGAGPGQTKGYRMVSVELYEGQGVDDKTRSSELTSYSEKTLDVKAIERSFVYSHGISAIATTKTKFGITSRDVIVANNNNKIHSISRRLLDPRRPNRKPTSEEAEEFLVQYDPLLPDDPRQVLSHNYKISRVEKIVTAPALLESTSLVFVYGLDLFLTRVAPSKTFDVLSESFNKTQLVLTVAALALAILFAKPAVNRKKLRERWYSYELLSSSTTNPLSLILTMQMLFQYWLFISSTILALRHSRADEITCTQNTTLTTVEDLISCFDSYTVPEEFYNEQTYASAQPTPAEEDAWEEVISAVLNGNGNGNCSDVQIPDVLEGVYAVSSFGGFCVLHERKAQPNPDPEGGPIFVRGWGTLVVPNSSSDSGVPRPGVHLSAPHPQYDLFTPEQAGALFEGVGARSLLVAGRSRLALLNATTCVQPGSGTTGTVYYVTDPAHNDKEPFVTASKAIWKWQQTQGGCPSSSCAFIQMHGKGASSCPTDTAFISTGLGRSESSIAWYTDDVDRPVKRIQKNIRQAEPSWNVSLPSDSNCSLVATTNVFGRFINGVPENMVCEQAANASLATGAFVHIEQASVSRQPAAYNAWITALNESFPVNV</sequence>
<feature type="domain" description="ER membrane protein complex subunit 1 C-terminal" evidence="12">
    <location>
        <begin position="810"/>
        <end position="1028"/>
    </location>
</feature>
<feature type="signal peptide" evidence="11">
    <location>
        <begin position="1"/>
        <end position="25"/>
    </location>
</feature>
<evidence type="ECO:0000259" key="12">
    <source>
        <dbReference type="Pfam" id="PF07774"/>
    </source>
</evidence>
<reference evidence="13 14" key="1">
    <citation type="submission" date="2024-02" db="EMBL/GenBank/DDBJ databases">
        <title>A draft genome for the cacao thread blight pathogen Marasmius crinis-equi.</title>
        <authorList>
            <person name="Cohen S.P."/>
            <person name="Baruah I.K."/>
            <person name="Amoako-Attah I."/>
            <person name="Bukari Y."/>
            <person name="Meinhardt L.W."/>
            <person name="Bailey B.A."/>
        </authorList>
    </citation>
    <scope>NUCLEOTIDE SEQUENCE [LARGE SCALE GENOMIC DNA]</scope>
    <source>
        <strain evidence="13 14">GH-76</strain>
    </source>
</reference>
<evidence type="ECO:0000313" key="14">
    <source>
        <dbReference type="Proteomes" id="UP001465976"/>
    </source>
</evidence>
<feature type="region of interest" description="Disordered" evidence="10">
    <location>
        <begin position="484"/>
        <end position="503"/>
    </location>
</feature>
<keyword evidence="4" id="KW-0812">Transmembrane</keyword>
<organism evidence="13 14">
    <name type="scientific">Marasmius crinis-equi</name>
    <dbReference type="NCBI Taxonomy" id="585013"/>
    <lineage>
        <taxon>Eukaryota</taxon>
        <taxon>Fungi</taxon>
        <taxon>Dikarya</taxon>
        <taxon>Basidiomycota</taxon>
        <taxon>Agaricomycotina</taxon>
        <taxon>Agaricomycetes</taxon>
        <taxon>Agaricomycetidae</taxon>
        <taxon>Agaricales</taxon>
        <taxon>Marasmiineae</taxon>
        <taxon>Marasmiaceae</taxon>
        <taxon>Marasmius</taxon>
    </lineage>
</organism>
<evidence type="ECO:0000256" key="8">
    <source>
        <dbReference type="ARBA" id="ARBA00023136"/>
    </source>
</evidence>
<evidence type="ECO:0000256" key="6">
    <source>
        <dbReference type="ARBA" id="ARBA00022824"/>
    </source>
</evidence>
<comment type="caution">
    <text evidence="13">The sequence shown here is derived from an EMBL/GenBank/DDBJ whole genome shotgun (WGS) entry which is preliminary data.</text>
</comment>